<sequence>MTTVQEPSRELRRLATRIDYGLGRYLAERGSWALTSEWEAPRYGWSLSNLALRHAEATLTLARTDMVLAPSAWVTARAATEAAARCLWLLQPEDEWEREARWLALLHEGVRLGDRKETKDVPTLAAQSKRMKEFAEAVAAKLPEGMAVPGMDSIQSILAAEGEGLALFYVMASQYTHATEHATRFWRVNLGIDASHGEFVGAKDWLQPLWMSYLSFRVTALRLIELKGEDPSAVLGLADHQAGEARDAFVASIYAQATT</sequence>
<dbReference type="OrthoDB" id="4963242at2"/>
<keyword evidence="2" id="KW-1185">Reference proteome</keyword>
<proteinExistence type="predicted"/>
<name>A0A4R5TXE2_9MICC</name>
<reference evidence="1 2" key="1">
    <citation type="submission" date="2019-03" db="EMBL/GenBank/DDBJ databases">
        <title>Arthrobacter sp. nov., an bacterium isolated from biocrust in Mu Us Desert.</title>
        <authorList>
            <person name="Lixiong L."/>
        </authorList>
    </citation>
    <scope>NUCLEOTIDE SEQUENCE [LARGE SCALE GENOMIC DNA]</scope>
    <source>
        <strain evidence="1 2">SLN-3</strain>
    </source>
</reference>
<evidence type="ECO:0000313" key="1">
    <source>
        <dbReference type="EMBL" id="TDK25843.1"/>
    </source>
</evidence>
<accession>A0A4R5TXE2</accession>
<gene>
    <name evidence="1" type="ORF">E2F48_11515</name>
</gene>
<dbReference type="Proteomes" id="UP000295411">
    <property type="component" value="Unassembled WGS sequence"/>
</dbReference>
<organism evidence="1 2">
    <name type="scientific">Arthrobacter crusticola</name>
    <dbReference type="NCBI Taxonomy" id="2547960"/>
    <lineage>
        <taxon>Bacteria</taxon>
        <taxon>Bacillati</taxon>
        <taxon>Actinomycetota</taxon>
        <taxon>Actinomycetes</taxon>
        <taxon>Micrococcales</taxon>
        <taxon>Micrococcaceae</taxon>
        <taxon>Arthrobacter</taxon>
    </lineage>
</organism>
<protein>
    <submittedName>
        <fullName evidence="1">Uncharacterized protein</fullName>
    </submittedName>
</protein>
<dbReference type="AlphaFoldDB" id="A0A4R5TXE2"/>
<comment type="caution">
    <text evidence="1">The sequence shown here is derived from an EMBL/GenBank/DDBJ whole genome shotgun (WGS) entry which is preliminary data.</text>
</comment>
<evidence type="ECO:0000313" key="2">
    <source>
        <dbReference type="Proteomes" id="UP000295411"/>
    </source>
</evidence>
<dbReference type="RefSeq" id="WP_133404073.1">
    <property type="nucleotide sequence ID" value="NZ_SMTK01000003.1"/>
</dbReference>
<dbReference type="EMBL" id="SMTK01000003">
    <property type="protein sequence ID" value="TDK25843.1"/>
    <property type="molecule type" value="Genomic_DNA"/>
</dbReference>